<dbReference type="PANTHER" id="PTHR12110:SF47">
    <property type="match status" value="1"/>
</dbReference>
<evidence type="ECO:0000313" key="5">
    <source>
        <dbReference type="EMBL" id="QEU12044.1"/>
    </source>
</evidence>
<evidence type="ECO:0000313" key="4">
    <source>
        <dbReference type="EMBL" id="ANP27523.1"/>
    </source>
</evidence>
<keyword evidence="1" id="KW-0119">Carbohydrate metabolism</keyword>
<dbReference type="Gene3D" id="3.20.20.150">
    <property type="entry name" value="Divalent-metal-dependent TIM barrel enzymes"/>
    <property type="match status" value="1"/>
</dbReference>
<dbReference type="PATRIC" id="fig|1630135.4.peg.973"/>
<accession>A0A1B0ZHX8</accession>
<dbReference type="PANTHER" id="PTHR12110">
    <property type="entry name" value="HYDROXYPYRUVATE ISOMERASE"/>
    <property type="match status" value="1"/>
</dbReference>
<name>A0A1B0ZHX8_9MICO</name>
<dbReference type="SUPFAM" id="SSF51658">
    <property type="entry name" value="Xylose isomerase-like"/>
    <property type="match status" value="1"/>
</dbReference>
<proteinExistence type="predicted"/>
<evidence type="ECO:0000256" key="1">
    <source>
        <dbReference type="ARBA" id="ARBA00023277"/>
    </source>
</evidence>
<feature type="compositionally biased region" description="Basic residues" evidence="2">
    <location>
        <begin position="13"/>
        <end position="25"/>
    </location>
</feature>
<keyword evidence="5" id="KW-0413">Isomerase</keyword>
<evidence type="ECO:0000313" key="6">
    <source>
        <dbReference type="Proteomes" id="UP000092596"/>
    </source>
</evidence>
<reference evidence="4 6" key="1">
    <citation type="submission" date="2015-06" db="EMBL/GenBank/DDBJ databases">
        <title>Investigation of pathophysiology for high-risk pregnancy and development of treatment modality based on it.</title>
        <authorList>
            <person name="Kim B.-C."/>
            <person name="Lim S."/>
        </authorList>
    </citation>
    <scope>NUCLEOTIDE SEQUENCE [LARGE SCALE GENOMIC DNA]</scope>
    <source>
        <strain evidence="4 6">AD1-86</strain>
    </source>
</reference>
<sequence>MTTSDKSGNGRKVFTRKNQARKNSRAWRERSRAGVGPSASHSNDGAGRTETSEAAHPRTRAGRTIPIGLSTSSLFPLGLEETFQAARHTGYDGVEVMCSLDPATRDAMRLETLTRVYDLPILSLHAPTLFFLQFAGGLDPKKKLEDTMRLAVDLGVPTVVAHPPFRWQGRYAKNFVEIVAELEERYGIALAVENMYPWRLGVREALPYYPDHDPTDEDYAHLTIDLSHASTAGDDALAMIERVGDRLSHLHLTDGSGHTLRDEHLVPGEGDQPVAEILQRLARRGWGGSVIVEIATGTSRNFDAKLAPIERSLVVARRELSHV</sequence>
<dbReference type="InterPro" id="IPR013022">
    <property type="entry name" value="Xyl_isomerase-like_TIM-brl"/>
</dbReference>
<evidence type="ECO:0000259" key="3">
    <source>
        <dbReference type="Pfam" id="PF01261"/>
    </source>
</evidence>
<evidence type="ECO:0000313" key="7">
    <source>
        <dbReference type="Proteomes" id="UP000323865"/>
    </source>
</evidence>
<dbReference type="InterPro" id="IPR050312">
    <property type="entry name" value="IolE/XylAMocC-like"/>
</dbReference>
<dbReference type="EMBL" id="CP012117">
    <property type="protein sequence ID" value="ANP27523.1"/>
    <property type="molecule type" value="Genomic_DNA"/>
</dbReference>
<dbReference type="InterPro" id="IPR036237">
    <property type="entry name" value="Xyl_isomerase-like_sf"/>
</dbReference>
<dbReference type="EMBL" id="CP044108">
    <property type="protein sequence ID" value="QEU12044.1"/>
    <property type="molecule type" value="Genomic_DNA"/>
</dbReference>
<dbReference type="Proteomes" id="UP000323865">
    <property type="component" value="Chromosome"/>
</dbReference>
<feature type="region of interest" description="Disordered" evidence="2">
    <location>
        <begin position="1"/>
        <end position="65"/>
    </location>
</feature>
<protein>
    <submittedName>
        <fullName evidence="5">Sugar phosphate isomerase/epimerase</fullName>
    </submittedName>
</protein>
<reference evidence="5 7" key="2">
    <citation type="submission" date="2019-09" db="EMBL/GenBank/DDBJ databases">
        <title>FDA dAtabase for Regulatory Grade micrObial Sequences (FDA-ARGOS): Supporting development and validation of Infectious Disease Dx tests.</title>
        <authorList>
            <person name="Sciortino C."/>
            <person name="Tallon L."/>
            <person name="Sadzewicz L."/>
            <person name="Vavikolanu K."/>
            <person name="Mehta A."/>
            <person name="Aluvathingal J."/>
            <person name="Nadendla S."/>
            <person name="Nandy P."/>
            <person name="Geyer C."/>
            <person name="Yan Y."/>
            <person name="Sichtig H."/>
        </authorList>
    </citation>
    <scope>NUCLEOTIDE SEQUENCE [LARGE SCALE GENOMIC DNA]</scope>
    <source>
        <strain evidence="5 7">FDAARGOS_640</strain>
    </source>
</reference>
<dbReference type="STRING" id="1630135.DAD186_09730"/>
<evidence type="ECO:0000256" key="2">
    <source>
        <dbReference type="SAM" id="MobiDB-lite"/>
    </source>
</evidence>
<dbReference type="AlphaFoldDB" id="A0A1B0ZHX8"/>
<dbReference type="GO" id="GO:0016853">
    <property type="term" value="F:isomerase activity"/>
    <property type="evidence" value="ECO:0007669"/>
    <property type="project" value="UniProtKB-KW"/>
</dbReference>
<dbReference type="KEGG" id="dva:DAD186_09730"/>
<dbReference type="Proteomes" id="UP000092596">
    <property type="component" value="Chromosome"/>
</dbReference>
<gene>
    <name evidence="4" type="ORF">DAD186_09730</name>
    <name evidence="5" type="ORF">FOB48_06840</name>
</gene>
<dbReference type="RefSeq" id="WP_065247715.1">
    <property type="nucleotide sequence ID" value="NZ_CP012117.1"/>
</dbReference>
<dbReference type="Pfam" id="PF01261">
    <property type="entry name" value="AP_endonuc_2"/>
    <property type="match status" value="1"/>
</dbReference>
<keyword evidence="7" id="KW-1185">Reference proteome</keyword>
<organism evidence="4 6">
    <name type="scientific">Dermabacter vaginalis</name>
    <dbReference type="NCBI Taxonomy" id="1630135"/>
    <lineage>
        <taxon>Bacteria</taxon>
        <taxon>Bacillati</taxon>
        <taxon>Actinomycetota</taxon>
        <taxon>Actinomycetes</taxon>
        <taxon>Micrococcales</taxon>
        <taxon>Dermabacteraceae</taxon>
        <taxon>Dermabacter</taxon>
    </lineage>
</organism>
<feature type="domain" description="Xylose isomerase-like TIM barrel" evidence="3">
    <location>
        <begin position="83"/>
        <end position="297"/>
    </location>
</feature>